<dbReference type="InterPro" id="IPR025948">
    <property type="entry name" value="HTH-like_dom"/>
</dbReference>
<protein>
    <submittedName>
        <fullName evidence="2">Integrase</fullName>
    </submittedName>
</protein>
<evidence type="ECO:0000313" key="3">
    <source>
        <dbReference type="Proteomes" id="UP000214684"/>
    </source>
</evidence>
<dbReference type="EMBL" id="MUGS01000038">
    <property type="protein sequence ID" value="OXG03648.1"/>
    <property type="molecule type" value="Genomic_DNA"/>
</dbReference>
<comment type="caution">
    <text evidence="2">The sequence shown here is derived from an EMBL/GenBank/DDBJ whole genome shotgun (WGS) entry which is preliminary data.</text>
</comment>
<dbReference type="SUPFAM" id="SSF53098">
    <property type="entry name" value="Ribonuclease H-like"/>
    <property type="match status" value="1"/>
</dbReference>
<dbReference type="InterPro" id="IPR036397">
    <property type="entry name" value="RNaseH_sf"/>
</dbReference>
<dbReference type="Gene3D" id="3.30.420.10">
    <property type="entry name" value="Ribonuclease H-like superfamily/Ribonuclease H"/>
    <property type="match status" value="1"/>
</dbReference>
<dbReference type="PROSITE" id="PS50994">
    <property type="entry name" value="INTEGRASE"/>
    <property type="match status" value="1"/>
</dbReference>
<proteinExistence type="predicted"/>
<organism evidence="2 3">
    <name type="scientific">Flavobacterium araucananum</name>
    <dbReference type="NCBI Taxonomy" id="946678"/>
    <lineage>
        <taxon>Bacteria</taxon>
        <taxon>Pseudomonadati</taxon>
        <taxon>Bacteroidota</taxon>
        <taxon>Flavobacteriia</taxon>
        <taxon>Flavobacteriales</taxon>
        <taxon>Flavobacteriaceae</taxon>
        <taxon>Flavobacterium</taxon>
    </lineage>
</organism>
<feature type="domain" description="Integrase catalytic" evidence="1">
    <location>
        <begin position="105"/>
        <end position="270"/>
    </location>
</feature>
<dbReference type="Pfam" id="PF00665">
    <property type="entry name" value="rve"/>
    <property type="match status" value="1"/>
</dbReference>
<dbReference type="Pfam" id="PF13276">
    <property type="entry name" value="HTH_21"/>
    <property type="match status" value="1"/>
</dbReference>
<name>A0A227P311_9FLAO</name>
<dbReference type="InterPro" id="IPR001584">
    <property type="entry name" value="Integrase_cat-core"/>
</dbReference>
<dbReference type="AlphaFoldDB" id="A0A227P311"/>
<dbReference type="Proteomes" id="UP000214684">
    <property type="component" value="Unassembled WGS sequence"/>
</dbReference>
<dbReference type="InterPro" id="IPR012337">
    <property type="entry name" value="RNaseH-like_sf"/>
</dbReference>
<accession>A0A227P311</accession>
<dbReference type="GO" id="GO:0015074">
    <property type="term" value="P:DNA integration"/>
    <property type="evidence" value="ECO:0007669"/>
    <property type="project" value="InterPro"/>
</dbReference>
<gene>
    <name evidence="2" type="ORF">B0A64_17100</name>
</gene>
<keyword evidence="3" id="KW-1185">Reference proteome</keyword>
<dbReference type="GO" id="GO:0003676">
    <property type="term" value="F:nucleic acid binding"/>
    <property type="evidence" value="ECO:0007669"/>
    <property type="project" value="InterPro"/>
</dbReference>
<evidence type="ECO:0000313" key="2">
    <source>
        <dbReference type="EMBL" id="OXG03648.1"/>
    </source>
</evidence>
<dbReference type="NCBIfam" id="NF033516">
    <property type="entry name" value="transpos_IS3"/>
    <property type="match status" value="1"/>
</dbReference>
<dbReference type="PANTHER" id="PTHR46889">
    <property type="entry name" value="TRANSPOSASE INSF FOR INSERTION SEQUENCE IS3B-RELATED"/>
    <property type="match status" value="1"/>
</dbReference>
<evidence type="ECO:0000259" key="1">
    <source>
        <dbReference type="PROSITE" id="PS50994"/>
    </source>
</evidence>
<reference evidence="2 3" key="1">
    <citation type="submission" date="2016-11" db="EMBL/GenBank/DDBJ databases">
        <title>Whole genomes of Flavobacteriaceae.</title>
        <authorList>
            <person name="Stine C."/>
            <person name="Li C."/>
            <person name="Tadesse D."/>
        </authorList>
    </citation>
    <scope>NUCLEOTIDE SEQUENCE [LARGE SCALE GENOMIC DNA]</scope>
    <source>
        <strain evidence="2 3">DSM 24704</strain>
    </source>
</reference>
<dbReference type="InterPro" id="IPR048020">
    <property type="entry name" value="Transpos_IS3"/>
</dbReference>
<dbReference type="Pfam" id="PF13333">
    <property type="entry name" value="rve_2"/>
    <property type="match status" value="1"/>
</dbReference>
<sequence length="273" mass="32209">MCRIFQIHKSSFFRWRKRTPTSKSVRKAHIIKEIIRIYHWSQCRYGSPRIAKELDSIGIKVSRKFVGQIMKENHLRSIAKSKYKKTTNPPRNNRSAENRLEQIFKTSRRNEIWVSDITYIETDEGWIYLTVVIDLFDRKVIGWSISETMRAKDTSITSLTKALLNRPLQNNQELLFHSDQGKQYACREFIALLATNKITQSMSRKGNCYDNAIAESFFKTLKVELVYQNKYKTKEKAEKSITDYIENFYNTCRRHSALGNLTIEEFQNQQAIK</sequence>
<dbReference type="InterPro" id="IPR050900">
    <property type="entry name" value="Transposase_IS3/IS150/IS904"/>
</dbReference>
<dbReference type="PANTHER" id="PTHR46889:SF4">
    <property type="entry name" value="TRANSPOSASE INSO FOR INSERTION SEQUENCE ELEMENT IS911B-RELATED"/>
    <property type="match status" value="1"/>
</dbReference>